<keyword evidence="6 12" id="KW-1133">Transmembrane helix</keyword>
<dbReference type="SUPFAM" id="SSF53822">
    <property type="entry name" value="Periplasmic binding protein-like I"/>
    <property type="match status" value="1"/>
</dbReference>
<feature type="transmembrane region" description="Helical" evidence="12">
    <location>
        <begin position="700"/>
        <end position="723"/>
    </location>
</feature>
<dbReference type="GO" id="GO:0004930">
    <property type="term" value="F:G protein-coupled receptor activity"/>
    <property type="evidence" value="ECO:0007669"/>
    <property type="project" value="UniProtKB-KW"/>
</dbReference>
<dbReference type="GeneTree" id="ENSGT01050000244874"/>
<dbReference type="InterPro" id="IPR028082">
    <property type="entry name" value="Peripla_BP_I"/>
</dbReference>
<feature type="transmembrane region" description="Helical" evidence="12">
    <location>
        <begin position="510"/>
        <end position="532"/>
    </location>
</feature>
<dbReference type="GO" id="GO:0005886">
    <property type="term" value="C:plasma membrane"/>
    <property type="evidence" value="ECO:0007669"/>
    <property type="project" value="UniProtKB-SubCell"/>
</dbReference>
<accession>A0A8C4TKD1</accession>
<dbReference type="PANTHER" id="PTHR24061">
    <property type="entry name" value="CALCIUM-SENSING RECEPTOR-RELATED"/>
    <property type="match status" value="1"/>
</dbReference>
<keyword evidence="4 12" id="KW-0812">Transmembrane</keyword>
<reference evidence="14" key="1">
    <citation type="submission" date="2025-08" db="UniProtKB">
        <authorList>
            <consortium name="Ensembl"/>
        </authorList>
    </citation>
    <scope>IDENTIFICATION</scope>
</reference>
<dbReference type="PROSITE" id="PS50259">
    <property type="entry name" value="G_PROTEIN_RECEP_F3_4"/>
    <property type="match status" value="1"/>
</dbReference>
<dbReference type="AlphaFoldDB" id="A0A8C4TKD1"/>
<evidence type="ECO:0000256" key="12">
    <source>
        <dbReference type="SAM" id="Phobius"/>
    </source>
</evidence>
<sequence length="741" mass="83172">MIFAIEEINNRTDILPGINLGYKIYDSCRDVRLALKTAMALVNVNYFFFVFFSLQISHAASCACLSNKIRYPTFFRTTPSDYYQSRALVQLVKHFGWTWVGAIRSDTDYGNYGMATFVQIAQNEGVCIEYSEAVYRTYPKEKFIKIVDIIKKSSSKVIVAFVSFSDLEYLLNELFNQNVTGYQWIGTESWISARNPTFVKYYKLLSGAIGTSIITTEIPGQQEFLLNVHPSTIPGNTGLNSFWEFLFNCSLSKQNNTDLPACTGSESLSKISNQYTDLSNNGYSSNVYKATYVVAYALHNLLSCQNEKRPAANGTCSVKMPINPSQFLKSVNFSTRYGENFYFDANGDPAAKGKTYDLINWQLNRDGMIEFVTVGEYYAFLSEGKFVINYNHIVWAGPKKNEVPKSVCSESCRPGTRKAVQKGRPICCFDCIPCAEGEINSTDCLKCPLEYKANKQKDQCILKDIEFLSFEENMGILLVTLALLGASLTIAIGFVFYLKRDTPIVKANNSELSFLLLFSLTLCFLCSLTFIGQPTEWSCMLRHTAFGITFVLCISCVLGKTIVVLMAFRATLPGSNVMKWFGVTQQRLSVCMFTLIQVIICTLWLLVSPPFPNKNMAHIAEIIILECDLGSKTAFYAVLGYIGFLAALCFILAFLARKLPDNFNEAKFITFSILIFCAVWITFIPAYISSPGKYTVAVEIFAILASSFGLLSCIFLPKCYIILLKPEKNTKKNLMGKMKSK</sequence>
<dbReference type="InterPro" id="IPR017978">
    <property type="entry name" value="GPCR_3_C"/>
</dbReference>
<dbReference type="InterPro" id="IPR000337">
    <property type="entry name" value="GPCR_3"/>
</dbReference>
<feature type="transmembrane region" description="Helical" evidence="12">
    <location>
        <begin position="588"/>
        <end position="607"/>
    </location>
</feature>
<protein>
    <submittedName>
        <fullName evidence="14">Extracellular calcium-sensing receptor-like</fullName>
    </submittedName>
</protein>
<organism evidence="14 15">
    <name type="scientific">Erpetoichthys calabaricus</name>
    <name type="common">Rope fish</name>
    <name type="synonym">Calamoichthys calabaricus</name>
    <dbReference type="NCBI Taxonomy" id="27687"/>
    <lineage>
        <taxon>Eukaryota</taxon>
        <taxon>Metazoa</taxon>
        <taxon>Chordata</taxon>
        <taxon>Craniata</taxon>
        <taxon>Vertebrata</taxon>
        <taxon>Euteleostomi</taxon>
        <taxon>Actinopterygii</taxon>
        <taxon>Polypteriformes</taxon>
        <taxon>Polypteridae</taxon>
        <taxon>Erpetoichthys</taxon>
    </lineage>
</organism>
<evidence type="ECO:0000259" key="13">
    <source>
        <dbReference type="PROSITE" id="PS50259"/>
    </source>
</evidence>
<keyword evidence="15" id="KW-1185">Reference proteome</keyword>
<evidence type="ECO:0000256" key="7">
    <source>
        <dbReference type="ARBA" id="ARBA00023040"/>
    </source>
</evidence>
<keyword evidence="8 12" id="KW-0472">Membrane</keyword>
<keyword evidence="9" id="KW-0675">Receptor</keyword>
<dbReference type="PRINTS" id="PR00248">
    <property type="entry name" value="GPCRMGR"/>
</dbReference>
<evidence type="ECO:0000313" key="14">
    <source>
        <dbReference type="Ensembl" id="ENSECRP00000032857.1"/>
    </source>
</evidence>
<evidence type="ECO:0000256" key="11">
    <source>
        <dbReference type="ARBA" id="ARBA00023224"/>
    </source>
</evidence>
<proteinExistence type="inferred from homology"/>
<evidence type="ECO:0000313" key="15">
    <source>
        <dbReference type="Proteomes" id="UP000694620"/>
    </source>
</evidence>
<feature type="transmembrane region" description="Helical" evidence="12">
    <location>
        <begin position="668"/>
        <end position="688"/>
    </location>
</feature>
<evidence type="ECO:0000256" key="6">
    <source>
        <dbReference type="ARBA" id="ARBA00022989"/>
    </source>
</evidence>
<feature type="transmembrane region" description="Helical" evidence="12">
    <location>
        <begin position="634"/>
        <end position="656"/>
    </location>
</feature>
<dbReference type="Ensembl" id="ENSECRT00000033580.1">
    <property type="protein sequence ID" value="ENSECRP00000032857.1"/>
    <property type="gene ID" value="ENSECRG00000022258.1"/>
</dbReference>
<comment type="similarity">
    <text evidence="2">Belongs to the G-protein coupled receptor 3 family.</text>
</comment>
<evidence type="ECO:0000256" key="5">
    <source>
        <dbReference type="ARBA" id="ARBA00022729"/>
    </source>
</evidence>
<evidence type="ECO:0000256" key="2">
    <source>
        <dbReference type="ARBA" id="ARBA00007242"/>
    </source>
</evidence>
<dbReference type="Pfam" id="PF01094">
    <property type="entry name" value="ANF_receptor"/>
    <property type="match status" value="2"/>
</dbReference>
<dbReference type="Gene3D" id="2.10.50.30">
    <property type="entry name" value="GPCR, family 3, nine cysteines domain"/>
    <property type="match status" value="1"/>
</dbReference>
<keyword evidence="3" id="KW-1003">Cell membrane</keyword>
<dbReference type="InterPro" id="IPR000068">
    <property type="entry name" value="GPCR_3_Ca_sens_rcpt-rel"/>
</dbReference>
<dbReference type="FunFam" id="3.40.50.2300:FF:000016">
    <property type="entry name" value="Taste 1 receptor member 2"/>
    <property type="match status" value="1"/>
</dbReference>
<keyword evidence="11" id="KW-0807">Transducer</keyword>
<evidence type="ECO:0000256" key="4">
    <source>
        <dbReference type="ARBA" id="ARBA00022692"/>
    </source>
</evidence>
<evidence type="ECO:0000256" key="1">
    <source>
        <dbReference type="ARBA" id="ARBA00004651"/>
    </source>
</evidence>
<reference evidence="14" key="2">
    <citation type="submission" date="2025-09" db="UniProtKB">
        <authorList>
            <consortium name="Ensembl"/>
        </authorList>
    </citation>
    <scope>IDENTIFICATION</scope>
</reference>
<dbReference type="InterPro" id="IPR038550">
    <property type="entry name" value="GPCR_3_9-Cys_sf"/>
</dbReference>
<dbReference type="PRINTS" id="PR01535">
    <property type="entry name" value="VOMERONASL2R"/>
</dbReference>
<dbReference type="InterPro" id="IPR004073">
    <property type="entry name" value="GPCR_3_vmron_rcpt_2"/>
</dbReference>
<name>A0A8C4TKD1_ERPCA</name>
<evidence type="ECO:0000256" key="9">
    <source>
        <dbReference type="ARBA" id="ARBA00023170"/>
    </source>
</evidence>
<keyword evidence="10" id="KW-0325">Glycoprotein</keyword>
<keyword evidence="5" id="KW-0732">Signal</keyword>
<feature type="domain" description="G-protein coupled receptors family 3 profile" evidence="13">
    <location>
        <begin position="474"/>
        <end position="738"/>
    </location>
</feature>
<dbReference type="Proteomes" id="UP000694620">
    <property type="component" value="Unassembled WGS sequence"/>
</dbReference>
<dbReference type="Pfam" id="PF00003">
    <property type="entry name" value="7tm_3"/>
    <property type="match status" value="1"/>
</dbReference>
<dbReference type="Gene3D" id="3.40.50.2300">
    <property type="match status" value="3"/>
</dbReference>
<dbReference type="InterPro" id="IPR011500">
    <property type="entry name" value="GPCR_3_9-Cys_dom"/>
</dbReference>
<keyword evidence="7" id="KW-0297">G-protein coupled receptor</keyword>
<evidence type="ECO:0000256" key="8">
    <source>
        <dbReference type="ARBA" id="ARBA00023136"/>
    </source>
</evidence>
<dbReference type="Pfam" id="PF07562">
    <property type="entry name" value="NCD3G"/>
    <property type="match status" value="1"/>
</dbReference>
<dbReference type="PANTHER" id="PTHR24061:SF528">
    <property type="entry name" value="C-FAMILY ODORANT RECEPTOR OLFCD2-RELATED"/>
    <property type="match status" value="1"/>
</dbReference>
<evidence type="ECO:0000256" key="3">
    <source>
        <dbReference type="ARBA" id="ARBA00022475"/>
    </source>
</evidence>
<feature type="transmembrane region" description="Helical" evidence="12">
    <location>
        <begin position="474"/>
        <end position="498"/>
    </location>
</feature>
<feature type="transmembrane region" description="Helical" evidence="12">
    <location>
        <begin position="544"/>
        <end position="568"/>
    </location>
</feature>
<evidence type="ECO:0000256" key="10">
    <source>
        <dbReference type="ARBA" id="ARBA00023180"/>
    </source>
</evidence>
<dbReference type="CDD" id="cd15283">
    <property type="entry name" value="7tmC_V2R_pheromone"/>
    <property type="match status" value="1"/>
</dbReference>
<dbReference type="FunFam" id="2.10.50.30:FF:000002">
    <property type="entry name" value="Vomeronasal 2 receptor, h1"/>
    <property type="match status" value="1"/>
</dbReference>
<dbReference type="InterPro" id="IPR001828">
    <property type="entry name" value="ANF_lig-bd_rcpt"/>
</dbReference>
<comment type="subcellular location">
    <subcellularLocation>
        <location evidence="1">Cell membrane</location>
        <topology evidence="1">Multi-pass membrane protein</topology>
    </subcellularLocation>
</comment>